<keyword evidence="1" id="KW-0812">Transmembrane</keyword>
<keyword evidence="3" id="KW-1185">Reference proteome</keyword>
<reference evidence="2 3" key="1">
    <citation type="journal article" date="2008" name="J. Bacteriol.">
        <title>The complete genome sequence of Thermococcus onnurineus NA1 reveals a mixed heterotrophic and carboxydotrophic metabolism.</title>
        <authorList>
            <person name="Lee H.S."/>
            <person name="Kang S.G."/>
            <person name="Bae S.S."/>
            <person name="Lim J.K."/>
            <person name="Cho Y."/>
            <person name="Kim Y.J."/>
            <person name="Jeon J.H."/>
            <person name="Cha S.S."/>
            <person name="Kwon K.K."/>
            <person name="Kim H.T."/>
            <person name="Park C.J."/>
            <person name="Lee H.W."/>
            <person name="Kim S.I."/>
            <person name="Chun J."/>
            <person name="Colwell R.R."/>
            <person name="Kim S.J."/>
            <person name="Lee J.H."/>
        </authorList>
    </citation>
    <scope>NUCLEOTIDE SEQUENCE [LARGE SCALE GENOMIC DNA]</scope>
    <source>
        <strain evidence="2 3">NA1</strain>
    </source>
</reference>
<dbReference type="Proteomes" id="UP000002727">
    <property type="component" value="Chromosome"/>
</dbReference>
<protein>
    <submittedName>
        <fullName evidence="2">Uncharacterized protein</fullName>
    </submittedName>
</protein>
<keyword evidence="1" id="KW-1133">Transmembrane helix</keyword>
<sequence>MVWRDKVFWGLAGMALIAYLYGLLVDFDAMIIGHVLWILAFVYLLVSSIEKWAK</sequence>
<dbReference type="OrthoDB" id="95753at2157"/>
<name>B6YWV4_THEON</name>
<organism evidence="2 3">
    <name type="scientific">Thermococcus onnurineus (strain NA1)</name>
    <dbReference type="NCBI Taxonomy" id="523850"/>
    <lineage>
        <taxon>Archaea</taxon>
        <taxon>Methanobacteriati</taxon>
        <taxon>Methanobacteriota</taxon>
        <taxon>Thermococci</taxon>
        <taxon>Thermococcales</taxon>
        <taxon>Thermococcaceae</taxon>
        <taxon>Thermococcus</taxon>
    </lineage>
</organism>
<dbReference type="STRING" id="523850.TON_1079"/>
<evidence type="ECO:0000313" key="2">
    <source>
        <dbReference type="EMBL" id="ACJ16567.1"/>
    </source>
</evidence>
<gene>
    <name evidence="2" type="ordered locus">TON_1079</name>
</gene>
<evidence type="ECO:0000256" key="1">
    <source>
        <dbReference type="SAM" id="Phobius"/>
    </source>
</evidence>
<dbReference type="RefSeq" id="WP_012572039.1">
    <property type="nucleotide sequence ID" value="NC_011529.1"/>
</dbReference>
<dbReference type="EMBL" id="CP000855">
    <property type="protein sequence ID" value="ACJ16567.1"/>
    <property type="molecule type" value="Genomic_DNA"/>
</dbReference>
<feature type="transmembrane region" description="Helical" evidence="1">
    <location>
        <begin position="7"/>
        <end position="25"/>
    </location>
</feature>
<accession>B6YWV4</accession>
<proteinExistence type="predicted"/>
<dbReference type="GeneID" id="58786850"/>
<dbReference type="HOGENOM" id="CLU_3039259_0_0_2"/>
<dbReference type="KEGG" id="ton:TON_1079"/>
<keyword evidence="1" id="KW-0472">Membrane</keyword>
<evidence type="ECO:0000313" key="3">
    <source>
        <dbReference type="Proteomes" id="UP000002727"/>
    </source>
</evidence>
<dbReference type="PATRIC" id="fig|523850.10.peg.1087"/>
<dbReference type="AlphaFoldDB" id="B6YWV4"/>
<feature type="transmembrane region" description="Helical" evidence="1">
    <location>
        <begin position="31"/>
        <end position="49"/>
    </location>
</feature>